<keyword evidence="3" id="KW-1185">Reference proteome</keyword>
<evidence type="ECO:0000256" key="1">
    <source>
        <dbReference type="SAM" id="MobiDB-lite"/>
    </source>
</evidence>
<reference evidence="2" key="2">
    <citation type="submission" date="2020-09" db="EMBL/GenBank/DDBJ databases">
        <authorList>
            <person name="Sun Q."/>
            <person name="Zhou Y."/>
        </authorList>
    </citation>
    <scope>NUCLEOTIDE SEQUENCE</scope>
    <source>
        <strain evidence="2">CGMCC 4.7201</strain>
    </source>
</reference>
<name>A0A917ZNX3_9ACTN</name>
<evidence type="ECO:0000313" key="3">
    <source>
        <dbReference type="Proteomes" id="UP000641932"/>
    </source>
</evidence>
<gene>
    <name evidence="2" type="ORF">GCM10012280_23450</name>
</gene>
<comment type="caution">
    <text evidence="2">The sequence shown here is derived from an EMBL/GenBank/DDBJ whole genome shotgun (WGS) entry which is preliminary data.</text>
</comment>
<accession>A0A917ZNX3</accession>
<dbReference type="EMBL" id="BMMS01000009">
    <property type="protein sequence ID" value="GGO86715.1"/>
    <property type="molecule type" value="Genomic_DNA"/>
</dbReference>
<sequence>MSTPTPETTGSGEPTVTPQPTPDNWHPGDVKPVAPVVEPDNWHPGDIKPIIKPDNWHPGEIKPDSTDANPA</sequence>
<protein>
    <submittedName>
        <fullName evidence="2">Uncharacterized protein</fullName>
    </submittedName>
</protein>
<dbReference type="Proteomes" id="UP000641932">
    <property type="component" value="Unassembled WGS sequence"/>
</dbReference>
<feature type="region of interest" description="Disordered" evidence="1">
    <location>
        <begin position="1"/>
        <end position="71"/>
    </location>
</feature>
<dbReference type="RefSeq" id="WP_189131545.1">
    <property type="nucleotide sequence ID" value="NZ_BMMS01000009.1"/>
</dbReference>
<reference evidence="2" key="1">
    <citation type="journal article" date="2014" name="Int. J. Syst. Evol. Microbiol.">
        <title>Complete genome sequence of Corynebacterium casei LMG S-19264T (=DSM 44701T), isolated from a smear-ripened cheese.</title>
        <authorList>
            <consortium name="US DOE Joint Genome Institute (JGI-PGF)"/>
            <person name="Walter F."/>
            <person name="Albersmeier A."/>
            <person name="Kalinowski J."/>
            <person name="Ruckert C."/>
        </authorList>
    </citation>
    <scope>NUCLEOTIDE SEQUENCE</scope>
    <source>
        <strain evidence="2">CGMCC 4.7201</strain>
    </source>
</reference>
<proteinExistence type="predicted"/>
<feature type="compositionally biased region" description="Basic and acidic residues" evidence="1">
    <location>
        <begin position="40"/>
        <end position="65"/>
    </location>
</feature>
<evidence type="ECO:0000313" key="2">
    <source>
        <dbReference type="EMBL" id="GGO86715.1"/>
    </source>
</evidence>
<dbReference type="AlphaFoldDB" id="A0A917ZNX3"/>
<feature type="compositionally biased region" description="Low complexity" evidence="1">
    <location>
        <begin position="1"/>
        <end position="18"/>
    </location>
</feature>
<organism evidence="2 3">
    <name type="scientific">Wenjunlia tyrosinilytica</name>
    <dbReference type="NCBI Taxonomy" id="1544741"/>
    <lineage>
        <taxon>Bacteria</taxon>
        <taxon>Bacillati</taxon>
        <taxon>Actinomycetota</taxon>
        <taxon>Actinomycetes</taxon>
        <taxon>Kitasatosporales</taxon>
        <taxon>Streptomycetaceae</taxon>
        <taxon>Wenjunlia</taxon>
    </lineage>
</organism>